<dbReference type="InterPro" id="IPR006680">
    <property type="entry name" value="Amidohydro-rel"/>
</dbReference>
<evidence type="ECO:0000313" key="3">
    <source>
        <dbReference type="EMBL" id="OAF06426.1"/>
    </source>
</evidence>
<sequence length="483" mass="51494">MKTLLAGTAISAFGGSRHSSGAEFVLSARDAPKGGKILIKGGSLITMDPAVPDLIGDLLIENGKIAAIGRQLDAAGAEIVDAGRLIVAPGFVETHRHTWQSCLRHLGANWSAAQYFANNFFKFGVAMRPEDVYAANLIGRLAALDDGITTLVDWSHIMNSPAHADAAVQGLRDTLARSVFAMGWPQAPDPAKWISKSTQDIPDDIKRVRKQHFSSNDGLVTLAMAGRGPDFAVIQQVGRDLSIARELAIPTTIHVGFASPGGIKAMKEAGLLGPDITHVHVKDSTDEELQFIRDSGGTVSISPLDEMLRVRWRRGLPPVIRTVERGLVTSLSCDSESTSSGDMFSIMKTTLAVGRFQASNPGDDRPEPSNWNAATGISTRKVFEMATIEGARTAGLEKVTGSLAVGKSADVILLQAENLAYYPLQNPVDAIVGAADAGCIEAVFVAGKPVKFGGRLLDDDLVARAKRLASESRDYLFQKVGFV</sequence>
<dbReference type="PANTHER" id="PTHR43794">
    <property type="entry name" value="AMINOHYDROLASE SSNA-RELATED"/>
    <property type="match status" value="1"/>
</dbReference>
<dbReference type="Gene3D" id="3.20.20.140">
    <property type="entry name" value="Metal-dependent hydrolases"/>
    <property type="match status" value="1"/>
</dbReference>
<dbReference type="AlphaFoldDB" id="A0A176YI86"/>
<evidence type="ECO:0000313" key="4">
    <source>
        <dbReference type="Proteomes" id="UP000077173"/>
    </source>
</evidence>
<comment type="caution">
    <text evidence="3">The sequence shown here is derived from an EMBL/GenBank/DDBJ whole genome shotgun (WGS) entry which is preliminary data.</text>
</comment>
<comment type="similarity">
    <text evidence="1">Belongs to the metallo-dependent hydrolases superfamily. ATZ/TRZ family.</text>
</comment>
<feature type="domain" description="Amidohydrolase-related" evidence="2">
    <location>
        <begin position="86"/>
        <end position="450"/>
    </location>
</feature>
<dbReference type="Gene3D" id="2.30.40.10">
    <property type="entry name" value="Urease, subunit C, domain 1"/>
    <property type="match status" value="1"/>
</dbReference>
<evidence type="ECO:0000256" key="1">
    <source>
        <dbReference type="ARBA" id="ARBA00006745"/>
    </source>
</evidence>
<dbReference type="EMBL" id="LSEF01000122">
    <property type="protein sequence ID" value="OAF06426.1"/>
    <property type="molecule type" value="Genomic_DNA"/>
</dbReference>
<dbReference type="Proteomes" id="UP000077173">
    <property type="component" value="Unassembled WGS sequence"/>
</dbReference>
<dbReference type="InterPro" id="IPR032466">
    <property type="entry name" value="Metal_Hydrolase"/>
</dbReference>
<accession>A0A176YI86</accession>
<dbReference type="InterPro" id="IPR050287">
    <property type="entry name" value="MTA/SAH_deaminase"/>
</dbReference>
<evidence type="ECO:0000259" key="2">
    <source>
        <dbReference type="Pfam" id="PF01979"/>
    </source>
</evidence>
<reference evidence="3 4" key="1">
    <citation type="submission" date="2016-02" db="EMBL/GenBank/DDBJ databases">
        <title>Draft genome sequence of the strain BR 10247T Bradyrhizobium neotropicale isolated from nodules of Centrolobium paraense.</title>
        <authorList>
            <person name="Simoes-Araujo J.L."/>
            <person name="Barauna A.C."/>
            <person name="Silva K."/>
            <person name="Zilli J.E."/>
        </authorList>
    </citation>
    <scope>NUCLEOTIDE SEQUENCE [LARGE SCALE GENOMIC DNA]</scope>
    <source>
        <strain evidence="3 4">BR 10247</strain>
    </source>
</reference>
<dbReference type="SUPFAM" id="SSF51556">
    <property type="entry name" value="Metallo-dependent hydrolases"/>
    <property type="match status" value="1"/>
</dbReference>
<protein>
    <recommendedName>
        <fullName evidence="2">Amidohydrolase-related domain-containing protein</fullName>
    </recommendedName>
</protein>
<name>A0A176YI86_9BRAD</name>
<dbReference type="InterPro" id="IPR011059">
    <property type="entry name" value="Metal-dep_hydrolase_composite"/>
</dbReference>
<dbReference type="NCBIfam" id="NF006056">
    <property type="entry name" value="PRK08204.1"/>
    <property type="match status" value="1"/>
</dbReference>
<dbReference type="SUPFAM" id="SSF51338">
    <property type="entry name" value="Composite domain of metallo-dependent hydrolases"/>
    <property type="match status" value="1"/>
</dbReference>
<keyword evidence="4" id="KW-1185">Reference proteome</keyword>
<dbReference type="GO" id="GO:0016810">
    <property type="term" value="F:hydrolase activity, acting on carbon-nitrogen (but not peptide) bonds"/>
    <property type="evidence" value="ECO:0007669"/>
    <property type="project" value="InterPro"/>
</dbReference>
<dbReference type="Pfam" id="PF01979">
    <property type="entry name" value="Amidohydro_1"/>
    <property type="match status" value="1"/>
</dbReference>
<gene>
    <name evidence="3" type="ORF">AXW67_32160</name>
</gene>
<proteinExistence type="inferred from homology"/>
<organism evidence="3 4">
    <name type="scientific">Bradyrhizobium neotropicale</name>
    <dbReference type="NCBI Taxonomy" id="1497615"/>
    <lineage>
        <taxon>Bacteria</taxon>
        <taxon>Pseudomonadati</taxon>
        <taxon>Pseudomonadota</taxon>
        <taxon>Alphaproteobacteria</taxon>
        <taxon>Hyphomicrobiales</taxon>
        <taxon>Nitrobacteraceae</taxon>
        <taxon>Bradyrhizobium</taxon>
    </lineage>
</organism>
<dbReference type="PANTHER" id="PTHR43794:SF5">
    <property type="entry name" value="CHLOROHYDROLASE FAMILY PROTEIN"/>
    <property type="match status" value="1"/>
</dbReference>